<accession>W2WPK3</accession>
<dbReference type="PANTHER" id="PTHR40866">
    <property type="entry name" value="BED-TYPE DOMAIN-CONTAINING PROTEIN"/>
    <property type="match status" value="1"/>
</dbReference>
<proteinExistence type="predicted"/>
<dbReference type="Proteomes" id="UP000018958">
    <property type="component" value="Unassembled WGS sequence"/>
</dbReference>
<evidence type="ECO:0000313" key="2">
    <source>
        <dbReference type="Proteomes" id="UP000018958"/>
    </source>
</evidence>
<organism evidence="1 2">
    <name type="scientific">Phytophthora nicotianae CJ01A1</name>
    <dbReference type="NCBI Taxonomy" id="1317063"/>
    <lineage>
        <taxon>Eukaryota</taxon>
        <taxon>Sar</taxon>
        <taxon>Stramenopiles</taxon>
        <taxon>Oomycota</taxon>
        <taxon>Peronosporomycetes</taxon>
        <taxon>Peronosporales</taxon>
        <taxon>Peronosporaceae</taxon>
        <taxon>Phytophthora</taxon>
    </lineage>
</organism>
<comment type="caution">
    <text evidence="1">The sequence shown here is derived from an EMBL/GenBank/DDBJ whole genome shotgun (WGS) entry which is preliminary data.</text>
</comment>
<dbReference type="EMBL" id="ANIX01002386">
    <property type="protein sequence ID" value="ETP12480.1"/>
    <property type="molecule type" value="Genomic_DNA"/>
</dbReference>
<dbReference type="PANTHER" id="PTHR40866:SF1">
    <property type="entry name" value="BED-TYPE DOMAIN-CONTAINING PROTEIN"/>
    <property type="match status" value="1"/>
</dbReference>
<reference evidence="1 2" key="1">
    <citation type="submission" date="2013-11" db="EMBL/GenBank/DDBJ databases">
        <title>The Genome Sequence of Phytophthora parasitica CJ01A1.</title>
        <authorList>
            <consortium name="The Broad Institute Genomics Platform"/>
            <person name="Russ C."/>
            <person name="Tyler B."/>
            <person name="Panabieres F."/>
            <person name="Shan W."/>
            <person name="Tripathy S."/>
            <person name="Grunwald N."/>
            <person name="Machado M."/>
            <person name="Johnson C.S."/>
            <person name="Walker B."/>
            <person name="Young S.K."/>
            <person name="Zeng Q."/>
            <person name="Gargeya S."/>
            <person name="Fitzgerald M."/>
            <person name="Haas B."/>
            <person name="Abouelleil A."/>
            <person name="Allen A.W."/>
            <person name="Alvarado L."/>
            <person name="Arachchi H.M."/>
            <person name="Berlin A.M."/>
            <person name="Chapman S.B."/>
            <person name="Gainer-Dewar J."/>
            <person name="Goldberg J."/>
            <person name="Griggs A."/>
            <person name="Gujja S."/>
            <person name="Hansen M."/>
            <person name="Howarth C."/>
            <person name="Imamovic A."/>
            <person name="Ireland A."/>
            <person name="Larimer J."/>
            <person name="McCowan C."/>
            <person name="Murphy C."/>
            <person name="Pearson M."/>
            <person name="Poon T.W."/>
            <person name="Priest M."/>
            <person name="Roberts A."/>
            <person name="Saif S."/>
            <person name="Shea T."/>
            <person name="Sisk P."/>
            <person name="Sykes S."/>
            <person name="Wortman J."/>
            <person name="Nusbaum C."/>
            <person name="Birren B."/>
        </authorList>
    </citation>
    <scope>NUCLEOTIDE SEQUENCE [LARGE SCALE GENOMIC DNA]</scope>
    <source>
        <strain evidence="1 2">CJ01A1</strain>
    </source>
</reference>
<sequence>MTRAEGSGRPVKYRYELCKTPTRKVLVANSKPTVCTLCGMYLFLVKRMTRLDLPTPESPMRTTLRMDSVIGDDTGDEQRGTTISRRFATSMGAPLWAVQAHLSSYDEDVAQIQTLMRKMKTLNLAAALRFNTLLLRQDTRWGSTDLLHDSPATIFRRMVERYFWLLEFLPDDDDETADILPSSRAVKRLKTLMVERTRVKNVNKALQKDGITMLDTRVWVDGLIEVEPSFKHYLADIVHSPDFEAGCVKMLNGRRQTSIALKRLLFSHLNGTAATFPRYSTRIVLLQLRTAPYYSLD</sequence>
<protein>
    <submittedName>
        <fullName evidence="1">Uncharacterized protein</fullName>
    </submittedName>
</protein>
<evidence type="ECO:0000313" key="1">
    <source>
        <dbReference type="EMBL" id="ETP12480.1"/>
    </source>
</evidence>
<dbReference type="AlphaFoldDB" id="W2WPK3"/>
<name>W2WPK3_PHYNI</name>
<gene>
    <name evidence="1" type="ORF">F441_12170</name>
</gene>